<dbReference type="Proteomes" id="UP001139353">
    <property type="component" value="Unassembled WGS sequence"/>
</dbReference>
<proteinExistence type="predicted"/>
<feature type="domain" description="Solute-binding protein family 3/N-terminal" evidence="2">
    <location>
        <begin position="2"/>
        <end position="229"/>
    </location>
</feature>
<organism evidence="3 4">
    <name type="scientific">Scleromatobacter humisilvae</name>
    <dbReference type="NCBI Taxonomy" id="2897159"/>
    <lineage>
        <taxon>Bacteria</taxon>
        <taxon>Pseudomonadati</taxon>
        <taxon>Pseudomonadota</taxon>
        <taxon>Betaproteobacteria</taxon>
        <taxon>Burkholderiales</taxon>
        <taxon>Sphaerotilaceae</taxon>
        <taxon>Scleromatobacter</taxon>
    </lineage>
</organism>
<name>A0A9X1YHN8_9BURK</name>
<evidence type="ECO:0000313" key="3">
    <source>
        <dbReference type="EMBL" id="MCK9684988.1"/>
    </source>
</evidence>
<dbReference type="InterPro" id="IPR001638">
    <property type="entry name" value="Solute-binding_3/MltF_N"/>
</dbReference>
<reference evidence="3" key="1">
    <citation type="submission" date="2021-11" db="EMBL/GenBank/DDBJ databases">
        <title>BS-T2-15 a new species belonging to the Comamonadaceae family isolated from the soil of a French oak forest.</title>
        <authorList>
            <person name="Mieszkin S."/>
            <person name="Alain K."/>
        </authorList>
    </citation>
    <scope>NUCLEOTIDE SEQUENCE</scope>
    <source>
        <strain evidence="3">BS-T2-15</strain>
    </source>
</reference>
<protein>
    <submittedName>
        <fullName evidence="3">Transporter substrate-binding domain-containing protein</fullName>
    </submittedName>
</protein>
<dbReference type="RefSeq" id="WP_275681007.1">
    <property type="nucleotide sequence ID" value="NZ_JAJLJH010000001.1"/>
</dbReference>
<gene>
    <name evidence="3" type="ORF">LPC04_04620</name>
</gene>
<keyword evidence="1" id="KW-0732">Signal</keyword>
<evidence type="ECO:0000259" key="2">
    <source>
        <dbReference type="SMART" id="SM00062"/>
    </source>
</evidence>
<evidence type="ECO:0000313" key="4">
    <source>
        <dbReference type="Proteomes" id="UP001139353"/>
    </source>
</evidence>
<dbReference type="PANTHER" id="PTHR35936">
    <property type="entry name" value="MEMBRANE-BOUND LYTIC MUREIN TRANSGLYCOSYLASE F"/>
    <property type="match status" value="1"/>
</dbReference>
<sequence>MKITIAYLDEPPFYWTRPDGTPTGADVELAETVLSAAGATAIAWRKVEFEELLPGVQAGHWDMNVPIFVTPERAQQVAFSVPVWTVVDGFVVHRGNPKAVTSYASVAARVDARLGVIPAQVQTLAAKAAGVRDAQLVEFKDQPDAVAALLAGTIDAFTGTALGGRVIAESNAELEAVAHATGTGANAPVGAFSFKKDNTALIDAVNRELARYLGSADHRQRMARYGFTAAEIDGALPAAGDASRS</sequence>
<dbReference type="PANTHER" id="PTHR35936:SF17">
    <property type="entry name" value="ARGININE-BINDING EXTRACELLULAR PROTEIN ARTP"/>
    <property type="match status" value="1"/>
</dbReference>
<keyword evidence="4" id="KW-1185">Reference proteome</keyword>
<dbReference type="AlphaFoldDB" id="A0A9X1YHN8"/>
<dbReference type="Pfam" id="PF00497">
    <property type="entry name" value="SBP_bac_3"/>
    <property type="match status" value="1"/>
</dbReference>
<evidence type="ECO:0000256" key="1">
    <source>
        <dbReference type="ARBA" id="ARBA00022729"/>
    </source>
</evidence>
<dbReference type="Gene3D" id="3.40.190.10">
    <property type="entry name" value="Periplasmic binding protein-like II"/>
    <property type="match status" value="2"/>
</dbReference>
<dbReference type="SMART" id="SM00062">
    <property type="entry name" value="PBPb"/>
    <property type="match status" value="1"/>
</dbReference>
<comment type="caution">
    <text evidence="3">The sequence shown here is derived from an EMBL/GenBank/DDBJ whole genome shotgun (WGS) entry which is preliminary data.</text>
</comment>
<dbReference type="EMBL" id="JAJLJH010000001">
    <property type="protein sequence ID" value="MCK9684988.1"/>
    <property type="molecule type" value="Genomic_DNA"/>
</dbReference>
<accession>A0A9X1YHN8</accession>
<dbReference type="SUPFAM" id="SSF53850">
    <property type="entry name" value="Periplasmic binding protein-like II"/>
    <property type="match status" value="1"/>
</dbReference>